<comment type="catalytic activity">
    <reaction evidence="1 12">
        <text>Endonucleolytic cleavage to 5'-phosphomonoester.</text>
        <dbReference type="EC" id="3.1.26.4"/>
    </reaction>
</comment>
<gene>
    <name evidence="15" type="ORF">H9777_03830</name>
</gene>
<evidence type="ECO:0000313" key="16">
    <source>
        <dbReference type="Proteomes" id="UP000783796"/>
    </source>
</evidence>
<keyword evidence="8 12" id="KW-0479">Metal-binding</keyword>
<comment type="function">
    <text evidence="3 12">Endonuclease that specifically degrades the RNA of RNA-DNA hybrids.</text>
</comment>
<comment type="subcellular location">
    <subcellularLocation>
        <location evidence="12">Cytoplasm</location>
    </subcellularLocation>
</comment>
<dbReference type="AlphaFoldDB" id="A0A948WYK0"/>
<comment type="caution">
    <text evidence="15">The sequence shown here is derived from an EMBL/GenBank/DDBJ whole genome shotgun (WGS) entry which is preliminary data.</text>
</comment>
<keyword evidence="7 12" id="KW-0540">Nuclease</keyword>
<comment type="similarity">
    <text evidence="4 12">Belongs to the RNase H family.</text>
</comment>
<evidence type="ECO:0000259" key="14">
    <source>
        <dbReference type="PROSITE" id="PS50879"/>
    </source>
</evidence>
<dbReference type="InterPro" id="IPR009027">
    <property type="entry name" value="Ribosomal_bL9/RNase_H1_N"/>
</dbReference>
<dbReference type="Pfam" id="PF01693">
    <property type="entry name" value="Cauli_VI"/>
    <property type="match status" value="1"/>
</dbReference>
<evidence type="ECO:0000256" key="12">
    <source>
        <dbReference type="PIRNR" id="PIRNR037839"/>
    </source>
</evidence>
<evidence type="ECO:0000256" key="5">
    <source>
        <dbReference type="ARBA" id="ARBA00012180"/>
    </source>
</evidence>
<dbReference type="PIRSF" id="PIRSF037839">
    <property type="entry name" value="Ribonuclease_H"/>
    <property type="match status" value="1"/>
</dbReference>
<dbReference type="GO" id="GO:0043137">
    <property type="term" value="P:DNA replication, removal of RNA primer"/>
    <property type="evidence" value="ECO:0007669"/>
    <property type="project" value="TreeGrafter"/>
</dbReference>
<evidence type="ECO:0000256" key="10">
    <source>
        <dbReference type="ARBA" id="ARBA00022801"/>
    </source>
</evidence>
<organism evidence="15 16">
    <name type="scientific">Candidatus Phocaeicola faecigallinarum</name>
    <dbReference type="NCBI Taxonomy" id="2838732"/>
    <lineage>
        <taxon>Bacteria</taxon>
        <taxon>Pseudomonadati</taxon>
        <taxon>Bacteroidota</taxon>
        <taxon>Bacteroidia</taxon>
        <taxon>Bacteroidales</taxon>
        <taxon>Bacteroidaceae</taxon>
        <taxon>Phocaeicola</taxon>
    </lineage>
</organism>
<dbReference type="SUPFAM" id="SSF55658">
    <property type="entry name" value="L9 N-domain-like"/>
    <property type="match status" value="1"/>
</dbReference>
<dbReference type="InterPro" id="IPR037056">
    <property type="entry name" value="RNase_H1_N_sf"/>
</dbReference>
<dbReference type="GO" id="GO:0046872">
    <property type="term" value="F:metal ion binding"/>
    <property type="evidence" value="ECO:0007669"/>
    <property type="project" value="UniProtKB-KW"/>
</dbReference>
<dbReference type="EMBL" id="JAHLFW010000038">
    <property type="protein sequence ID" value="MBU3837448.1"/>
    <property type="molecule type" value="Genomic_DNA"/>
</dbReference>
<dbReference type="FunFam" id="3.40.970.10:FF:000002">
    <property type="entry name" value="Ribonuclease H"/>
    <property type="match status" value="1"/>
</dbReference>
<keyword evidence="10 12" id="KW-0378">Hydrolase</keyword>
<dbReference type="Proteomes" id="UP000783796">
    <property type="component" value="Unassembled WGS sequence"/>
</dbReference>
<evidence type="ECO:0000256" key="7">
    <source>
        <dbReference type="ARBA" id="ARBA00022722"/>
    </source>
</evidence>
<evidence type="ECO:0000256" key="2">
    <source>
        <dbReference type="ARBA" id="ARBA00001946"/>
    </source>
</evidence>
<dbReference type="InterPro" id="IPR011320">
    <property type="entry name" value="RNase_H1_N"/>
</dbReference>
<feature type="binding site" evidence="13">
    <location>
        <position position="125"/>
    </location>
    <ligand>
        <name>Mg(2+)</name>
        <dbReference type="ChEBI" id="CHEBI:18420"/>
        <label>2</label>
    </ligand>
</feature>
<keyword evidence="12" id="KW-0963">Cytoplasm</keyword>
<dbReference type="PANTHER" id="PTHR10642">
    <property type="entry name" value="RIBONUCLEASE H1"/>
    <property type="match status" value="1"/>
</dbReference>
<reference evidence="15" key="2">
    <citation type="submission" date="2021-04" db="EMBL/GenBank/DDBJ databases">
        <authorList>
            <person name="Gilroy R."/>
        </authorList>
    </citation>
    <scope>NUCLEOTIDE SEQUENCE</scope>
    <source>
        <strain evidence="15">G4-2901</strain>
    </source>
</reference>
<dbReference type="Gene3D" id="3.30.420.10">
    <property type="entry name" value="Ribonuclease H-like superfamily/Ribonuclease H"/>
    <property type="match status" value="1"/>
</dbReference>
<dbReference type="Pfam" id="PF00075">
    <property type="entry name" value="RNase_H"/>
    <property type="match status" value="1"/>
</dbReference>
<keyword evidence="9 12" id="KW-0255">Endonuclease</keyword>
<dbReference type="SUPFAM" id="SSF53098">
    <property type="entry name" value="Ribonuclease H-like"/>
    <property type="match status" value="1"/>
</dbReference>
<evidence type="ECO:0000256" key="13">
    <source>
        <dbReference type="PIRSR" id="PIRSR037839-1"/>
    </source>
</evidence>
<comment type="cofactor">
    <cofactor evidence="13">
        <name>Mn(2+)</name>
        <dbReference type="ChEBI" id="CHEBI:29035"/>
    </cofactor>
    <cofactor evidence="13">
        <name>Mg(2+)</name>
        <dbReference type="ChEBI" id="CHEBI:18420"/>
    </cofactor>
    <text evidence="13">Binds 2 metal ions per subunit. Manganese or magnesium.</text>
</comment>
<dbReference type="GO" id="GO:0004523">
    <property type="term" value="F:RNA-DNA hybrid ribonuclease activity"/>
    <property type="evidence" value="ECO:0007669"/>
    <property type="project" value="UniProtKB-UniRule"/>
</dbReference>
<dbReference type="InterPro" id="IPR002156">
    <property type="entry name" value="RNaseH_domain"/>
</dbReference>
<dbReference type="GO" id="GO:0005737">
    <property type="term" value="C:cytoplasm"/>
    <property type="evidence" value="ECO:0007669"/>
    <property type="project" value="UniProtKB-SubCell"/>
</dbReference>
<dbReference type="InterPro" id="IPR012337">
    <property type="entry name" value="RNaseH-like_sf"/>
</dbReference>
<dbReference type="PROSITE" id="PS50879">
    <property type="entry name" value="RNASE_H_1"/>
    <property type="match status" value="1"/>
</dbReference>
<name>A0A948WYK0_9BACT</name>
<keyword evidence="13" id="KW-0464">Manganese</keyword>
<sequence>MAGKKYYTVWKGVNPGVYDSWTDCQLQIKGFKGALYKSFNTREEAEHAFASPAHEFMNTPGRKSGESTAKKQEANLPENFNFECIAVDAACSGNPGMMEYRGVYLRTGEQIFHFGPVYGTNNIGEFLAIVHGLALLKQKGLDMPIYSDSRNAQLWVKQKKCKTNLVRNAKTEELFKYIERAENWLKNNSYSTPILKWQTDLWGEIPADFGRK</sequence>
<dbReference type="GO" id="GO:0003676">
    <property type="term" value="F:nucleic acid binding"/>
    <property type="evidence" value="ECO:0007669"/>
    <property type="project" value="UniProtKB-UniRule"/>
</dbReference>
<evidence type="ECO:0000313" key="15">
    <source>
        <dbReference type="EMBL" id="MBU3837448.1"/>
    </source>
</evidence>
<evidence type="ECO:0000256" key="6">
    <source>
        <dbReference type="ARBA" id="ARBA00017721"/>
    </source>
</evidence>
<evidence type="ECO:0000256" key="9">
    <source>
        <dbReference type="ARBA" id="ARBA00022759"/>
    </source>
</evidence>
<comment type="cofactor">
    <cofactor evidence="2">
        <name>Mg(2+)</name>
        <dbReference type="ChEBI" id="CHEBI:18420"/>
    </cofactor>
</comment>
<dbReference type="EC" id="3.1.26.4" evidence="5 12"/>
<proteinExistence type="inferred from homology"/>
<dbReference type="Gene3D" id="3.40.970.10">
    <property type="entry name" value="Ribonuclease H1, N-terminal domain"/>
    <property type="match status" value="1"/>
</dbReference>
<evidence type="ECO:0000256" key="8">
    <source>
        <dbReference type="ARBA" id="ARBA00022723"/>
    </source>
</evidence>
<protein>
    <recommendedName>
        <fullName evidence="6 12">Ribonuclease H</fullName>
        <ecNumber evidence="5 12">3.1.26.4</ecNumber>
    </recommendedName>
</protein>
<evidence type="ECO:0000256" key="11">
    <source>
        <dbReference type="ARBA" id="ARBA00022842"/>
    </source>
</evidence>
<keyword evidence="11 12" id="KW-0460">Magnesium</keyword>
<feature type="binding site" evidence="13">
    <location>
        <position position="148"/>
    </location>
    <ligand>
        <name>Mg(2+)</name>
        <dbReference type="ChEBI" id="CHEBI:18420"/>
        <label>2</label>
    </ligand>
</feature>
<dbReference type="PANTHER" id="PTHR10642:SF26">
    <property type="entry name" value="RIBONUCLEASE H1"/>
    <property type="match status" value="1"/>
</dbReference>
<evidence type="ECO:0000256" key="3">
    <source>
        <dbReference type="ARBA" id="ARBA00004065"/>
    </source>
</evidence>
<accession>A0A948WYK0</accession>
<feature type="binding site" evidence="13">
    <location>
        <position position="88"/>
    </location>
    <ligand>
        <name>Mg(2+)</name>
        <dbReference type="ChEBI" id="CHEBI:18420"/>
        <label>1</label>
    </ligand>
</feature>
<reference evidence="15" key="1">
    <citation type="journal article" date="2021" name="PeerJ">
        <title>Extensive microbial diversity within the chicken gut microbiome revealed by metagenomics and culture.</title>
        <authorList>
            <person name="Gilroy R."/>
            <person name="Ravi A."/>
            <person name="Getino M."/>
            <person name="Pursley I."/>
            <person name="Horton D.L."/>
            <person name="Alikhan N.F."/>
            <person name="Baker D."/>
            <person name="Gharbi K."/>
            <person name="Hall N."/>
            <person name="Watson M."/>
            <person name="Adriaenssens E.M."/>
            <person name="Foster-Nyarko E."/>
            <person name="Jarju S."/>
            <person name="Secka A."/>
            <person name="Antonio M."/>
            <person name="Oren A."/>
            <person name="Chaudhuri R.R."/>
            <person name="La Ragione R."/>
            <person name="Hildebrand F."/>
            <person name="Pallen M.J."/>
        </authorList>
    </citation>
    <scope>NUCLEOTIDE SEQUENCE</scope>
    <source>
        <strain evidence="15">G4-2901</strain>
    </source>
</reference>
<dbReference type="InterPro" id="IPR017290">
    <property type="entry name" value="RNase_H_bac"/>
</dbReference>
<evidence type="ECO:0000256" key="1">
    <source>
        <dbReference type="ARBA" id="ARBA00000077"/>
    </source>
</evidence>
<feature type="domain" description="RNase H type-1" evidence="14">
    <location>
        <begin position="79"/>
        <end position="212"/>
    </location>
</feature>
<dbReference type="InterPro" id="IPR036397">
    <property type="entry name" value="RNaseH_sf"/>
</dbReference>
<dbReference type="InterPro" id="IPR050092">
    <property type="entry name" value="RNase_H"/>
</dbReference>
<feature type="binding site" evidence="13">
    <location>
        <position position="208"/>
    </location>
    <ligand>
        <name>Mg(2+)</name>
        <dbReference type="ChEBI" id="CHEBI:18420"/>
        <label>1</label>
    </ligand>
</feature>
<evidence type="ECO:0000256" key="4">
    <source>
        <dbReference type="ARBA" id="ARBA00005300"/>
    </source>
</evidence>